<sequence length="83" mass="9622">MAKEVIDPPIWDKGIGVRIVAYAGIIAFPNLKRHTSLVNIEATKRFTREKDKKLAWLYIISVASFFIVLIVFYLFLEPDKILR</sequence>
<keyword evidence="1" id="KW-0812">Transmembrane</keyword>
<proteinExistence type="predicted"/>
<keyword evidence="1" id="KW-1133">Transmembrane helix</keyword>
<organism evidence="2 3">
    <name type="scientific">Shewanella vesiculosa</name>
    <dbReference type="NCBI Taxonomy" id="518738"/>
    <lineage>
        <taxon>Bacteria</taxon>
        <taxon>Pseudomonadati</taxon>
        <taxon>Pseudomonadota</taxon>
        <taxon>Gammaproteobacteria</taxon>
        <taxon>Alteromonadales</taxon>
        <taxon>Shewanellaceae</taxon>
        <taxon>Shewanella</taxon>
    </lineage>
</organism>
<feature type="transmembrane region" description="Helical" evidence="1">
    <location>
        <begin position="54"/>
        <end position="76"/>
    </location>
</feature>
<reference evidence="2 3" key="1">
    <citation type="submission" date="2024-05" db="EMBL/GenBank/DDBJ databases">
        <title>Genome sequencing of Marine Estuary Bacteria, Shewanella vesiculosa and S. baltica, and Pseudomonas syringae.</title>
        <authorList>
            <person name="Gurung A."/>
            <person name="Maclea K.S."/>
        </authorList>
    </citation>
    <scope>NUCLEOTIDE SEQUENCE [LARGE SCALE GENOMIC DNA]</scope>
    <source>
        <strain evidence="2 3">1A</strain>
    </source>
</reference>
<dbReference type="RefSeq" id="WP_347689890.1">
    <property type="nucleotide sequence ID" value="NZ_JBDPZN010000002.1"/>
</dbReference>
<evidence type="ECO:0000256" key="1">
    <source>
        <dbReference type="SAM" id="Phobius"/>
    </source>
</evidence>
<evidence type="ECO:0000313" key="3">
    <source>
        <dbReference type="Proteomes" id="UP001477278"/>
    </source>
</evidence>
<evidence type="ECO:0000313" key="2">
    <source>
        <dbReference type="EMBL" id="MEO3682091.1"/>
    </source>
</evidence>
<name>A0ABV0FRN7_9GAMM</name>
<dbReference type="EMBL" id="JBDPZN010000002">
    <property type="protein sequence ID" value="MEO3682091.1"/>
    <property type="molecule type" value="Genomic_DNA"/>
</dbReference>
<keyword evidence="3" id="KW-1185">Reference proteome</keyword>
<dbReference type="Proteomes" id="UP001477278">
    <property type="component" value="Unassembled WGS sequence"/>
</dbReference>
<gene>
    <name evidence="2" type="ORF">ABHN84_07240</name>
</gene>
<comment type="caution">
    <text evidence="2">The sequence shown here is derived from an EMBL/GenBank/DDBJ whole genome shotgun (WGS) entry which is preliminary data.</text>
</comment>
<accession>A0ABV0FRN7</accession>
<keyword evidence="1" id="KW-0472">Membrane</keyword>
<protein>
    <submittedName>
        <fullName evidence="2">Uncharacterized protein</fullName>
    </submittedName>
</protein>